<sequence>MDTTISYQRLWELFKKNFFLLIISALVLAAVAYAGSRFLIHPKYQSTAALLVNRSNNTDPNAALGNQQADIQIIYTYRDLATRPVILDQVARNLRGRYPDISSSSLASMVTVSSVQNSQIFSISARSNDPVESRDIANMTADVFKTKAVQVMGKSISNVSIVSRGLRQDTPVSPNVRLFTLAGFLLGVFIVVLFVLIKEMSDNTYRDLSFLEQLKLNNLGTVNYASFHKGRAK</sequence>
<feature type="transmembrane region" description="Helical" evidence="12">
    <location>
        <begin position="178"/>
        <end position="197"/>
    </location>
</feature>
<dbReference type="GO" id="GO:0004713">
    <property type="term" value="F:protein tyrosine kinase activity"/>
    <property type="evidence" value="ECO:0007669"/>
    <property type="project" value="TreeGrafter"/>
</dbReference>
<evidence type="ECO:0000256" key="4">
    <source>
        <dbReference type="ARBA" id="ARBA00020739"/>
    </source>
</evidence>
<keyword evidence="5" id="KW-1003">Cell membrane</keyword>
<evidence type="ECO:0000256" key="5">
    <source>
        <dbReference type="ARBA" id="ARBA00022475"/>
    </source>
</evidence>
<evidence type="ECO:0000256" key="12">
    <source>
        <dbReference type="SAM" id="Phobius"/>
    </source>
</evidence>
<evidence type="ECO:0000256" key="7">
    <source>
        <dbReference type="ARBA" id="ARBA00022903"/>
    </source>
</evidence>
<dbReference type="PATRIC" id="fig|1045004.4.peg.71"/>
<evidence type="ECO:0000313" key="15">
    <source>
        <dbReference type="Proteomes" id="UP000004959"/>
    </source>
</evidence>
<dbReference type="OrthoDB" id="2360475at2"/>
<evidence type="ECO:0000256" key="10">
    <source>
        <dbReference type="ARBA" id="ARBA00023169"/>
    </source>
</evidence>
<name>G9WIR0_9LACO</name>
<keyword evidence="10" id="KW-0270">Exopolysaccharide synthesis</keyword>
<proteinExistence type="inferred from homology"/>
<evidence type="ECO:0000256" key="9">
    <source>
        <dbReference type="ARBA" id="ARBA00023136"/>
    </source>
</evidence>
<feature type="domain" description="Polysaccharide chain length determinant N-terminal" evidence="13">
    <location>
        <begin position="4"/>
        <end position="94"/>
    </location>
</feature>
<evidence type="ECO:0000256" key="11">
    <source>
        <dbReference type="ARBA" id="ARBA00045736"/>
    </source>
</evidence>
<dbReference type="AlphaFoldDB" id="G9WIR0"/>
<protein>
    <recommendedName>
        <fullName evidence="4">Capsular polysaccharide biosynthesis protein CpsC</fullName>
    </recommendedName>
</protein>
<dbReference type="PANTHER" id="PTHR32309">
    <property type="entry name" value="TYROSINE-PROTEIN KINASE"/>
    <property type="match status" value="1"/>
</dbReference>
<keyword evidence="9 12" id="KW-0472">Membrane</keyword>
<keyword evidence="14" id="KW-0808">Transferase</keyword>
<dbReference type="STRING" id="336988.NT96_03560"/>
<keyword evidence="6 12" id="KW-0812">Transmembrane</keyword>
<dbReference type="RefSeq" id="WP_007744302.1">
    <property type="nucleotide sequence ID" value="NZ_CM001398.1"/>
</dbReference>
<evidence type="ECO:0000256" key="8">
    <source>
        <dbReference type="ARBA" id="ARBA00022989"/>
    </source>
</evidence>
<comment type="function">
    <text evidence="11">Required for CpsD phosphorylation. Involved in the regulation of capsular polysaccharide biosynthesis. May be part of a complex that directs the coordinated polymerization and export to the cell surface of the capsular polysaccharide.</text>
</comment>
<dbReference type="GO" id="GO:0000271">
    <property type="term" value="P:polysaccharide biosynthetic process"/>
    <property type="evidence" value="ECO:0007669"/>
    <property type="project" value="UniProtKB-KW"/>
</dbReference>
<accession>G9WIR0</accession>
<evidence type="ECO:0000313" key="14">
    <source>
        <dbReference type="EMBL" id="EHN58199.1"/>
    </source>
</evidence>
<reference evidence="14 15" key="1">
    <citation type="journal article" date="2012" name="PLoS ONE">
        <title>Functional divergence in the genus oenococcus as predicted by genome sequencing of the newly-described species, Oenococcus kitaharae.</title>
        <authorList>
            <person name="Borneman A.R."/>
            <person name="McCarthy J.M."/>
            <person name="Chambers P.J."/>
            <person name="Bartowsky E.J."/>
        </authorList>
    </citation>
    <scope>NUCLEOTIDE SEQUENCE [LARGE SCALE GENOMIC DNA]</scope>
    <source>
        <strain evidence="15">DSM17330</strain>
    </source>
</reference>
<keyword evidence="15" id="KW-1185">Reference proteome</keyword>
<keyword evidence="14" id="KW-0418">Kinase</keyword>
<keyword evidence="8 12" id="KW-1133">Transmembrane helix</keyword>
<comment type="caution">
    <text evidence="14">The sequence shown here is derived from an EMBL/GenBank/DDBJ whole genome shotgun (WGS) entry which is preliminary data.</text>
</comment>
<dbReference type="InterPro" id="IPR003856">
    <property type="entry name" value="LPS_length_determ_N"/>
</dbReference>
<evidence type="ECO:0000256" key="6">
    <source>
        <dbReference type="ARBA" id="ARBA00022692"/>
    </source>
</evidence>
<comment type="pathway">
    <text evidence="2">Capsule biogenesis; capsule polysaccharide biosynthesis.</text>
</comment>
<dbReference type="EMBL" id="AFVZ01000001">
    <property type="protein sequence ID" value="EHN58199.1"/>
    <property type="molecule type" value="Genomic_DNA"/>
</dbReference>
<evidence type="ECO:0000256" key="1">
    <source>
        <dbReference type="ARBA" id="ARBA00004651"/>
    </source>
</evidence>
<evidence type="ECO:0000256" key="2">
    <source>
        <dbReference type="ARBA" id="ARBA00005132"/>
    </source>
</evidence>
<evidence type="ECO:0000259" key="13">
    <source>
        <dbReference type="Pfam" id="PF02706"/>
    </source>
</evidence>
<dbReference type="InterPro" id="IPR050445">
    <property type="entry name" value="Bact_polysacc_biosynth/exp"/>
</dbReference>
<comment type="similarity">
    <text evidence="3">Belongs to the CpsC/CapA family.</text>
</comment>
<dbReference type="PANTHER" id="PTHR32309:SF13">
    <property type="entry name" value="FERRIC ENTEROBACTIN TRANSPORT PROTEIN FEPE"/>
    <property type="match status" value="1"/>
</dbReference>
<dbReference type="Proteomes" id="UP000004959">
    <property type="component" value="Chromosome"/>
</dbReference>
<organism evidence="14 15">
    <name type="scientific">Oenococcus kitaharae DSM 17330</name>
    <dbReference type="NCBI Taxonomy" id="1045004"/>
    <lineage>
        <taxon>Bacteria</taxon>
        <taxon>Bacillati</taxon>
        <taxon>Bacillota</taxon>
        <taxon>Bacilli</taxon>
        <taxon>Lactobacillales</taxon>
        <taxon>Lactobacillaceae</taxon>
        <taxon>Oenococcus</taxon>
    </lineage>
</organism>
<evidence type="ECO:0000256" key="3">
    <source>
        <dbReference type="ARBA" id="ARBA00006683"/>
    </source>
</evidence>
<dbReference type="GO" id="GO:0005886">
    <property type="term" value="C:plasma membrane"/>
    <property type="evidence" value="ECO:0007669"/>
    <property type="project" value="UniProtKB-SubCell"/>
</dbReference>
<dbReference type="Pfam" id="PF02706">
    <property type="entry name" value="Wzz"/>
    <property type="match status" value="1"/>
</dbReference>
<dbReference type="eggNOG" id="COG3944">
    <property type="taxonomic scope" value="Bacteria"/>
</dbReference>
<dbReference type="HOGENOM" id="CLU_082668_1_0_9"/>
<comment type="subcellular location">
    <subcellularLocation>
        <location evidence="1">Cell membrane</location>
        <topology evidence="1">Multi-pass membrane protein</topology>
    </subcellularLocation>
</comment>
<gene>
    <name evidence="14" type="ORF">OKIT_0070</name>
</gene>
<keyword evidence="7" id="KW-0972">Capsule biogenesis/degradation</keyword>